<comment type="caution">
    <text evidence="3">The sequence shown here is derived from an EMBL/GenBank/DDBJ whole genome shotgun (WGS) entry which is preliminary data.</text>
</comment>
<name>A0ABQ9HSK0_9NEOP</name>
<dbReference type="Proteomes" id="UP001159363">
    <property type="component" value="Chromosome X"/>
</dbReference>
<dbReference type="SUPFAM" id="SSF53098">
    <property type="entry name" value="Ribonuclease H-like"/>
    <property type="match status" value="1"/>
</dbReference>
<proteinExistence type="predicted"/>
<dbReference type="InterPro" id="IPR036397">
    <property type="entry name" value="RNaseH_sf"/>
</dbReference>
<dbReference type="PROSITE" id="PS50994">
    <property type="entry name" value="INTEGRASE"/>
    <property type="match status" value="1"/>
</dbReference>
<dbReference type="EMBL" id="JARBHB010000004">
    <property type="protein sequence ID" value="KAJ8887352.1"/>
    <property type="molecule type" value="Genomic_DNA"/>
</dbReference>
<evidence type="ECO:0000313" key="4">
    <source>
        <dbReference type="Proteomes" id="UP001159363"/>
    </source>
</evidence>
<evidence type="ECO:0000313" key="3">
    <source>
        <dbReference type="EMBL" id="KAJ8887352.1"/>
    </source>
</evidence>
<gene>
    <name evidence="3" type="ORF">PR048_013567</name>
</gene>
<evidence type="ECO:0000256" key="1">
    <source>
        <dbReference type="SAM" id="MobiDB-lite"/>
    </source>
</evidence>
<accession>A0ABQ9HSK0</accession>
<dbReference type="InterPro" id="IPR012337">
    <property type="entry name" value="RNaseH-like_sf"/>
</dbReference>
<reference evidence="3 4" key="1">
    <citation type="submission" date="2023-02" db="EMBL/GenBank/DDBJ databases">
        <title>LHISI_Scaffold_Assembly.</title>
        <authorList>
            <person name="Stuart O.P."/>
            <person name="Cleave R."/>
            <person name="Magrath M.J.L."/>
            <person name="Mikheyev A.S."/>
        </authorList>
    </citation>
    <scope>NUCLEOTIDE SEQUENCE [LARGE SCALE GENOMIC DNA]</scope>
    <source>
        <strain evidence="3">Daus_M_001</strain>
        <tissue evidence="3">Leg muscle</tissue>
    </source>
</reference>
<dbReference type="InterPro" id="IPR052160">
    <property type="entry name" value="Gypsy_RT_Integrase-like"/>
</dbReference>
<evidence type="ECO:0000259" key="2">
    <source>
        <dbReference type="PROSITE" id="PS50994"/>
    </source>
</evidence>
<dbReference type="Gene3D" id="3.30.420.10">
    <property type="entry name" value="Ribonuclease H-like superfamily/Ribonuclease H"/>
    <property type="match status" value="1"/>
</dbReference>
<organism evidence="3 4">
    <name type="scientific">Dryococelus australis</name>
    <dbReference type="NCBI Taxonomy" id="614101"/>
    <lineage>
        <taxon>Eukaryota</taxon>
        <taxon>Metazoa</taxon>
        <taxon>Ecdysozoa</taxon>
        <taxon>Arthropoda</taxon>
        <taxon>Hexapoda</taxon>
        <taxon>Insecta</taxon>
        <taxon>Pterygota</taxon>
        <taxon>Neoptera</taxon>
        <taxon>Polyneoptera</taxon>
        <taxon>Phasmatodea</taxon>
        <taxon>Verophasmatodea</taxon>
        <taxon>Anareolatae</taxon>
        <taxon>Phasmatidae</taxon>
        <taxon>Eurycanthinae</taxon>
        <taxon>Dryococelus</taxon>
    </lineage>
</organism>
<feature type="region of interest" description="Disordered" evidence="1">
    <location>
        <begin position="184"/>
        <end position="261"/>
    </location>
</feature>
<sequence>MRYYWKVLFKDVECYIRTCADCQTKKRMITSQQIDLLGPFPKTTQGNKYVITCINYGTKWAEIQAVPAGTAQEVAQFLFGNIICKHSTPGSILTDRGQVFGSAVVHKLLRLMDIQGTMTSGYRSQCNGAVERLHTTLTTMINQRNCDQCFPLVIFAYNISKQESTGFSPFLLVYGLSQEVEGAPEAGYGEPPQTAREGKVAVGPPAQGGRVSAWSGGADTHPVEENGPHSKIHAPLEWSSRGGEKDHPKFVFLKKKDKGAN</sequence>
<protein>
    <recommendedName>
        <fullName evidence="2">Integrase catalytic domain-containing protein</fullName>
    </recommendedName>
</protein>
<feature type="domain" description="Integrase catalytic" evidence="2">
    <location>
        <begin position="23"/>
        <end position="200"/>
    </location>
</feature>
<keyword evidence="4" id="KW-1185">Reference proteome</keyword>
<feature type="compositionally biased region" description="Basic residues" evidence="1">
    <location>
        <begin position="252"/>
        <end position="261"/>
    </location>
</feature>
<dbReference type="PANTHER" id="PTHR47266">
    <property type="entry name" value="ENDONUCLEASE-RELATED"/>
    <property type="match status" value="1"/>
</dbReference>
<dbReference type="InterPro" id="IPR001584">
    <property type="entry name" value="Integrase_cat-core"/>
</dbReference>